<accession>A0ABY9JQA8</accession>
<proteinExistence type="predicted"/>
<evidence type="ECO:0000313" key="1">
    <source>
        <dbReference type="EMBL" id="WLR41586.1"/>
    </source>
</evidence>
<organism evidence="1 2">
    <name type="scientific">Bacillus carboniphilus</name>
    <dbReference type="NCBI Taxonomy" id="86663"/>
    <lineage>
        <taxon>Bacteria</taxon>
        <taxon>Bacillati</taxon>
        <taxon>Bacillota</taxon>
        <taxon>Bacilli</taxon>
        <taxon>Bacillales</taxon>
        <taxon>Bacillaceae</taxon>
        <taxon>Bacillus</taxon>
    </lineage>
</organism>
<dbReference type="EMBL" id="CP129013">
    <property type="protein sequence ID" value="WLR41586.1"/>
    <property type="molecule type" value="Genomic_DNA"/>
</dbReference>
<name>A0ABY9JQA8_9BACI</name>
<dbReference type="Gene3D" id="3.40.50.11110">
    <property type="entry name" value="Sialyltransferase, C-terminal GT-B Rossman nucleotide-binding domain"/>
    <property type="match status" value="1"/>
</dbReference>
<dbReference type="Proteomes" id="UP001197974">
    <property type="component" value="Chromosome"/>
</dbReference>
<keyword evidence="2" id="KW-1185">Reference proteome</keyword>
<gene>
    <name evidence="1" type="ORF">LC087_11905</name>
</gene>
<evidence type="ECO:0000313" key="2">
    <source>
        <dbReference type="Proteomes" id="UP001197974"/>
    </source>
</evidence>
<reference evidence="1 2" key="1">
    <citation type="submission" date="2023-06" db="EMBL/GenBank/DDBJ databases">
        <title>Five Gram-positive bacteria isolated from mangrove sediments in Shenzhen, Guangdong, China.</title>
        <authorList>
            <person name="Yu S."/>
            <person name="Zheng W."/>
            <person name="Huang Y."/>
        </authorList>
    </citation>
    <scope>NUCLEOTIDE SEQUENCE [LARGE SCALE GENOMIC DNA]</scope>
    <source>
        <strain evidence="1 2">SaN35-3</strain>
    </source>
</reference>
<dbReference type="Pfam" id="PF07388">
    <property type="entry name" value="A-2_8-polyST"/>
    <property type="match status" value="1"/>
</dbReference>
<dbReference type="InterPro" id="IPR010866">
    <property type="entry name" value="A-2_8-polyST"/>
</dbReference>
<dbReference type="RefSeq" id="WP_226542225.1">
    <property type="nucleotide sequence ID" value="NZ_CP129013.1"/>
</dbReference>
<sequence>MNLYICSTTYHIYVSLCIHMASRKKGILYLTTNNKKTYKVFLELEKKILQIGLMDEVVIRHRGRLKEHLYIENIIDRNEYKKFKGKVENGTVYNFGWNPYTLFVSSNFLYKKLNNFIFVEDGANVYAFAKPTKRTLLLKKYLYGINSDFYKNEKVKKILVQYPEKYQSHLKNKLEHLNLNSLVSKLSDIEIQKIIQAFVTNDELKKLNALSTDNSIIFLTQPLSEDGFISEKEKITLYKKLVKEYGDGHKIIIKKHPRETTKYCFDNILEIDASFPSELFSLLGIKFSKAIGICTSAINTIDAKEKFNVDEKFLMNLKENKK</sequence>
<protein>
    <submittedName>
        <fullName evidence="1">Alpha-2,8-polysialyltransferase family protein</fullName>
    </submittedName>
</protein>